<protein>
    <submittedName>
        <fullName evidence="2">Uncharacterized protein</fullName>
    </submittedName>
</protein>
<proteinExistence type="predicted"/>
<evidence type="ECO:0000313" key="3">
    <source>
        <dbReference type="Proteomes" id="UP000326671"/>
    </source>
</evidence>
<gene>
    <name evidence="2" type="ORF">F4V44_17190</name>
</gene>
<evidence type="ECO:0000313" key="2">
    <source>
        <dbReference type="EMBL" id="KAA9021714.1"/>
    </source>
</evidence>
<sequence>MLKKILKSILNQSSHRKYSSSSGANRRHSHRRHSHMGHGYYKKSRKSSFFSSMSGFFSS</sequence>
<dbReference type="AlphaFoldDB" id="A0A5J5HLK5"/>
<feature type="compositionally biased region" description="Basic residues" evidence="1">
    <location>
        <begin position="25"/>
        <end position="41"/>
    </location>
</feature>
<comment type="caution">
    <text evidence="2">The sequence shown here is derived from an EMBL/GenBank/DDBJ whole genome shotgun (WGS) entry which is preliminary data.</text>
</comment>
<feature type="region of interest" description="Disordered" evidence="1">
    <location>
        <begin position="1"/>
        <end position="41"/>
    </location>
</feature>
<dbReference type="RefSeq" id="WP_150441241.1">
    <property type="nucleotide sequence ID" value="NZ_VYKL01000026.1"/>
</dbReference>
<reference evidence="2 3" key="1">
    <citation type="submission" date="2019-09" db="EMBL/GenBank/DDBJ databases">
        <title>Whole genome sequences of isolates from the Mars Exploration Rovers.</title>
        <authorList>
            <person name="Seuylemezian A."/>
            <person name="Vaishampayan P."/>
        </authorList>
    </citation>
    <scope>NUCLEOTIDE SEQUENCE [LARGE SCALE GENOMIC DNA]</scope>
    <source>
        <strain evidence="2 3">MER_TA_151</strain>
    </source>
</reference>
<dbReference type="Proteomes" id="UP000326671">
    <property type="component" value="Unassembled WGS sequence"/>
</dbReference>
<evidence type="ECO:0000256" key="1">
    <source>
        <dbReference type="SAM" id="MobiDB-lite"/>
    </source>
</evidence>
<organism evidence="2 3">
    <name type="scientific">Niallia endozanthoxylica</name>
    <dbReference type="NCBI Taxonomy" id="2036016"/>
    <lineage>
        <taxon>Bacteria</taxon>
        <taxon>Bacillati</taxon>
        <taxon>Bacillota</taxon>
        <taxon>Bacilli</taxon>
        <taxon>Bacillales</taxon>
        <taxon>Bacillaceae</taxon>
        <taxon>Niallia</taxon>
    </lineage>
</organism>
<keyword evidence="3" id="KW-1185">Reference proteome</keyword>
<name>A0A5J5HLK5_9BACI</name>
<accession>A0A5J5HLK5</accession>
<dbReference type="EMBL" id="VYKL01000026">
    <property type="protein sequence ID" value="KAA9021714.1"/>
    <property type="molecule type" value="Genomic_DNA"/>
</dbReference>